<dbReference type="STRING" id="1236989.JCM15548_13560"/>
<dbReference type="AlphaFoldDB" id="A0A0E9M0Y2"/>
<dbReference type="GO" id="GO:0030435">
    <property type="term" value="P:sporulation resulting in formation of a cellular spore"/>
    <property type="evidence" value="ECO:0007669"/>
    <property type="project" value="InterPro"/>
</dbReference>
<accession>A0A0E9M0Y2</accession>
<dbReference type="OrthoDB" id="9794671at2"/>
<keyword evidence="3" id="KW-1185">Reference proteome</keyword>
<evidence type="ECO:0000313" key="2">
    <source>
        <dbReference type="EMBL" id="GAO31213.1"/>
    </source>
</evidence>
<organism evidence="2 3">
    <name type="scientific">Geofilum rubicundum JCM 15548</name>
    <dbReference type="NCBI Taxonomy" id="1236989"/>
    <lineage>
        <taxon>Bacteria</taxon>
        <taxon>Pseudomonadati</taxon>
        <taxon>Bacteroidota</taxon>
        <taxon>Bacteroidia</taxon>
        <taxon>Marinilabiliales</taxon>
        <taxon>Marinilabiliaceae</taxon>
        <taxon>Geofilum</taxon>
    </lineage>
</organism>
<dbReference type="Proteomes" id="UP000032900">
    <property type="component" value="Unassembled WGS sequence"/>
</dbReference>
<evidence type="ECO:0000313" key="3">
    <source>
        <dbReference type="Proteomes" id="UP000032900"/>
    </source>
</evidence>
<name>A0A0E9M0Y2_9BACT</name>
<dbReference type="InterPro" id="IPR051922">
    <property type="entry name" value="Bact_Sporulation_Assoc"/>
</dbReference>
<protein>
    <submittedName>
        <fullName evidence="2">Amidase enhancer</fullName>
    </submittedName>
</protein>
<feature type="domain" description="Sporulation stage II protein D amidase enhancer LytB N-terminal" evidence="1">
    <location>
        <begin position="102"/>
        <end position="220"/>
    </location>
</feature>
<dbReference type="GO" id="GO:0030288">
    <property type="term" value="C:outer membrane-bounded periplasmic space"/>
    <property type="evidence" value="ECO:0007669"/>
    <property type="project" value="TreeGrafter"/>
</dbReference>
<dbReference type="InterPro" id="IPR013693">
    <property type="entry name" value="SpoIID/LytB_N"/>
</dbReference>
<dbReference type="EMBL" id="BAZW01000041">
    <property type="protein sequence ID" value="GAO31213.1"/>
    <property type="molecule type" value="Genomic_DNA"/>
</dbReference>
<comment type="caution">
    <text evidence="2">The sequence shown here is derived from an EMBL/GenBank/DDBJ whole genome shotgun (WGS) entry which is preliminary data.</text>
</comment>
<reference evidence="2 3" key="1">
    <citation type="journal article" date="2015" name="Microbes Environ.">
        <title>Distribution and evolution of nitrogen fixation genes in the phylum bacteroidetes.</title>
        <authorList>
            <person name="Inoue J."/>
            <person name="Oshima K."/>
            <person name="Suda W."/>
            <person name="Sakamoto M."/>
            <person name="Iino T."/>
            <person name="Noda S."/>
            <person name="Hongoh Y."/>
            <person name="Hattori M."/>
            <person name="Ohkuma M."/>
        </authorList>
    </citation>
    <scope>NUCLEOTIDE SEQUENCE [LARGE SCALE GENOMIC DNA]</scope>
    <source>
        <strain evidence="2">JCM 15548</strain>
    </source>
</reference>
<dbReference type="InterPro" id="IPR013486">
    <property type="entry name" value="SpoIID/LytB"/>
</dbReference>
<dbReference type="Pfam" id="PF08486">
    <property type="entry name" value="SpoIID"/>
    <property type="match status" value="1"/>
</dbReference>
<dbReference type="PANTHER" id="PTHR30032:SF4">
    <property type="entry name" value="AMIDASE ENHANCER"/>
    <property type="match status" value="1"/>
</dbReference>
<sequence>MEEPIIKVGVLFAPEIQLTLSGTYLFNQQAFTGPLTIRQTGPGVELESTDNKISMALPLDLVPENYEACSFELHNVTIGIHFHWERQENQRFKGSLRILQEEQHLTAINLLKLEDYLVSVISSEMKATASEEFLKAHAVMSRSWLLAQIQKAGVLKETVTPYPSFTKTSDTHIRWYDREDHQHFDVCADDHCQRYQGITRATGPKVEKAVRATAGRVLMYDQQICDARFSKCCGGVTERFENVWEPVIHPYLKAFVDKTTDENETAPNLTDHRAAAQWIMDRPETFCNTNDQSVLSQVLNDYDMETQDFFRWKVTLPQSELQALLKSKIDLDLGAISEMIPLERGSSGRIIRLKIIGTQATKIIGKELEIRKALSPSHLYSSAFVVEKEGLENGLPQNFILNGAGWGHGVGLCQIGAAVMGAKGHTHAEILTHYFRDAQLIQLY</sequence>
<dbReference type="NCBIfam" id="TIGR02669">
    <property type="entry name" value="SpoIID_LytB"/>
    <property type="match status" value="1"/>
</dbReference>
<dbReference type="PANTHER" id="PTHR30032">
    <property type="entry name" value="N-ACETYLMURAMOYL-L-ALANINE AMIDASE-RELATED"/>
    <property type="match status" value="1"/>
</dbReference>
<proteinExistence type="predicted"/>
<dbReference type="RefSeq" id="WP_062127086.1">
    <property type="nucleotide sequence ID" value="NZ_BAZW01000041.1"/>
</dbReference>
<gene>
    <name evidence="2" type="ORF">JCM15548_13560</name>
</gene>
<evidence type="ECO:0000259" key="1">
    <source>
        <dbReference type="Pfam" id="PF08486"/>
    </source>
</evidence>